<evidence type="ECO:0000256" key="1">
    <source>
        <dbReference type="SAM" id="MobiDB-lite"/>
    </source>
</evidence>
<evidence type="ECO:0000313" key="3">
    <source>
        <dbReference type="Proteomes" id="UP000007110"/>
    </source>
</evidence>
<dbReference type="Proteomes" id="UP000007110">
    <property type="component" value="Unassembled WGS sequence"/>
</dbReference>
<dbReference type="GeneID" id="100892319"/>
<feature type="region of interest" description="Disordered" evidence="1">
    <location>
        <begin position="760"/>
        <end position="822"/>
    </location>
</feature>
<dbReference type="InParanoid" id="A0A7M7PCR2"/>
<dbReference type="PANTHER" id="PTHR33480:SF1">
    <property type="entry name" value="TYR RECOMBINASE DOMAIN-CONTAINING PROTEIN"/>
    <property type="match status" value="1"/>
</dbReference>
<protein>
    <submittedName>
        <fullName evidence="2">Uncharacterized protein</fullName>
    </submittedName>
</protein>
<dbReference type="EnsemblMetazoa" id="XM_030993310">
    <property type="protein sequence ID" value="XP_030849170"/>
    <property type="gene ID" value="LOC100892319"/>
</dbReference>
<dbReference type="RefSeq" id="XP_030849170.1">
    <property type="nucleotide sequence ID" value="XM_030993310.1"/>
</dbReference>
<dbReference type="KEGG" id="spu:100892319"/>
<evidence type="ECO:0000313" key="2">
    <source>
        <dbReference type="EnsemblMetazoa" id="XP_030849170"/>
    </source>
</evidence>
<reference evidence="3" key="1">
    <citation type="submission" date="2015-02" db="EMBL/GenBank/DDBJ databases">
        <title>Genome sequencing for Strongylocentrotus purpuratus.</title>
        <authorList>
            <person name="Murali S."/>
            <person name="Liu Y."/>
            <person name="Vee V."/>
            <person name="English A."/>
            <person name="Wang M."/>
            <person name="Skinner E."/>
            <person name="Han Y."/>
            <person name="Muzny D.M."/>
            <person name="Worley K.C."/>
            <person name="Gibbs R.A."/>
        </authorList>
    </citation>
    <scope>NUCLEOTIDE SEQUENCE</scope>
</reference>
<proteinExistence type="predicted"/>
<feature type="compositionally biased region" description="Low complexity" evidence="1">
    <location>
        <begin position="786"/>
        <end position="795"/>
    </location>
</feature>
<name>A0A7M7PCR2_STRPU</name>
<dbReference type="OMA" id="HPANEPE"/>
<organism evidence="2 3">
    <name type="scientific">Strongylocentrotus purpuratus</name>
    <name type="common">Purple sea urchin</name>
    <dbReference type="NCBI Taxonomy" id="7668"/>
    <lineage>
        <taxon>Eukaryota</taxon>
        <taxon>Metazoa</taxon>
        <taxon>Echinodermata</taxon>
        <taxon>Eleutherozoa</taxon>
        <taxon>Echinozoa</taxon>
        <taxon>Echinoidea</taxon>
        <taxon>Euechinoidea</taxon>
        <taxon>Echinacea</taxon>
        <taxon>Camarodonta</taxon>
        <taxon>Echinidea</taxon>
        <taxon>Strongylocentrotidae</taxon>
        <taxon>Strongylocentrotus</taxon>
    </lineage>
</organism>
<feature type="compositionally biased region" description="Basic residues" evidence="1">
    <location>
        <begin position="767"/>
        <end position="785"/>
    </location>
</feature>
<accession>A0A7M7PCR2</accession>
<dbReference type="AlphaFoldDB" id="A0A7M7PCR2"/>
<dbReference type="PANTHER" id="PTHR33480">
    <property type="entry name" value="SET DOMAIN-CONTAINING PROTEIN-RELATED"/>
    <property type="match status" value="1"/>
</dbReference>
<dbReference type="OrthoDB" id="8935755at2759"/>
<reference evidence="2" key="2">
    <citation type="submission" date="2021-01" db="UniProtKB">
        <authorList>
            <consortium name="EnsemblMetazoa"/>
        </authorList>
    </citation>
    <scope>IDENTIFICATION</scope>
</reference>
<sequence length="882" mass="99837">MLCSVHNLMTDMEQSAVQAEAKHLPEAASTGANVPCLGLVDAIIIKEESEGGVWDNNGTLQQQTPIQQVQIQTQAQVQPQVFYQAVTTGYQQQQQTVKQATAQVMADVQWVNTARNNLGGTTTVTIDPLVYETAYLQAQANNAVKTTDENSLEEEHENVIIPKSKNNLQNVVVMSTNNYEDGRRKFDKKYFCLYCEKSVSKMPRHLVKLHYTEAAVIDFVHEKDPLLKDAKLAKLRNLGNHRHNMHVLQKGKGSLIVKKRPTLGADPREYIPCSYCYAYYVKRDLWKHECPLNGLRDKVKDKGLGVSDEGVLSVAHRECPLEELRGDVLGINKMDDVSHCISYDPLILEIAQKECLKLNHDREEAVSIKLRLRELGRLLLELRFVSGDPLATLHTFIDPAKFQNVVIAARRLAGFNHRRYNNSSPSLNTNVGYSLKKCTYILQAKASSLGDTLAYKRASEFHDMLEFQFHEETTLPHFGSILDEGRGNPKWLSLAQDVACLTSYLKRIAHEQMRMLHTNEDIYDAWLNLSEIALTQVILFNRRRLGSIAKMKLSDYARKHQPLHPDVHVVYDAMSLFEKELCKKLTRIEVIGKKGKVVPVLLTDEIKLWIDILVAKRHDVGIPDTNEYLFPVIQPDSRVSNTVRGLECLQRFAFECGASSPENLQCKQLKNHIATLSQILNLKDNELCIVARLTGHDVRIHGPDAMLQVIKLCKVLISIENGDRTRLVAQSLDDIPLFRDEEITVEYNFMEDGILETQIGISPVPSSRRRSAASPKKAHKKKHKTSSSTNATKSTGTKKSRSKSSSSSDSPRKKPQKRPWTPDEKAAVFEMFQHEILQNKLPGKGPIQQLLARQPVLCHRTWSNVKDFIRNYLVTKSRQGLL</sequence>
<keyword evidence="3" id="KW-1185">Reference proteome</keyword>